<comment type="caution">
    <text evidence="1">The sequence shown here is derived from an EMBL/GenBank/DDBJ whole genome shotgun (WGS) entry which is preliminary data.</text>
</comment>
<proteinExistence type="predicted"/>
<gene>
    <name evidence="1" type="ORF">A3H78_00235</name>
</gene>
<dbReference type="AlphaFoldDB" id="A0A1F7JH51"/>
<reference evidence="1 2" key="1">
    <citation type="journal article" date="2016" name="Nat. Commun.">
        <title>Thousands of microbial genomes shed light on interconnected biogeochemical processes in an aquifer system.</title>
        <authorList>
            <person name="Anantharaman K."/>
            <person name="Brown C.T."/>
            <person name="Hug L.A."/>
            <person name="Sharon I."/>
            <person name="Castelle C.J."/>
            <person name="Probst A.J."/>
            <person name="Thomas B.C."/>
            <person name="Singh A."/>
            <person name="Wilkins M.J."/>
            <person name="Karaoz U."/>
            <person name="Brodie E.L."/>
            <person name="Williams K.H."/>
            <person name="Hubbard S.S."/>
            <person name="Banfield J.F."/>
        </authorList>
    </citation>
    <scope>NUCLEOTIDE SEQUENCE [LARGE SCALE GENOMIC DNA]</scope>
</reference>
<protein>
    <submittedName>
        <fullName evidence="1">Uncharacterized protein</fullName>
    </submittedName>
</protein>
<accession>A0A1F7JH51</accession>
<organism evidence="1 2">
    <name type="scientific">Candidatus Roizmanbacteria bacterium RIFCSPLOWO2_02_FULL_36_11</name>
    <dbReference type="NCBI Taxonomy" id="1802071"/>
    <lineage>
        <taxon>Bacteria</taxon>
        <taxon>Candidatus Roizmaniibacteriota</taxon>
    </lineage>
</organism>
<evidence type="ECO:0000313" key="2">
    <source>
        <dbReference type="Proteomes" id="UP000177418"/>
    </source>
</evidence>
<name>A0A1F7JH51_9BACT</name>
<dbReference type="EMBL" id="MGAV01000012">
    <property type="protein sequence ID" value="OGK54896.1"/>
    <property type="molecule type" value="Genomic_DNA"/>
</dbReference>
<sequence>MSEPVDKPPKVEVFLTDKYEQEASHLYKKFNKEKTPPELLLQASELMVQSSNPEAKQISTMYKALYFREKGLKDNNDKRARRNFMKSLSEFKNVLPKNDVILKRVELEFLKRKLGSKLQRPDPKIILRRATLYKELGQIQTYNQEMSFYYMFLIMEQHDDDLGTHKTSELADKMLSHAQQGLEDELMFKIKALYHRIKANTVYNPKDRTKELEQAVAAIQKTTDRFGEDATQTEALMAKALSTTNKTRRNVMLTKVAKDYQKRGLKKRVNFVKNLMYPIPIKPAKIIYLCDKSLERIKQVEKKLVSMNPGKPSALFYHVGYLIRRIKDVQRVMMRMALTRKELTELQIKIDSLTPTKIIPGKPFAKRLQTASNKRDRLGEQMSQDMESLLIYGNLLLDQWSYIIGYLAGYEAPKTNKINTGEYDLNLAGLVNLLQAKTYSGELKVFWECHKKDIIWLFFNLRMYRNIFIEHMRKPWQLGTTMSTYGDDFSFHIPAPVGYIDETEKRNMLEDIYKLAPQRLKDMPDEYWEKKNLHRVLEVTLYYIEELENQSDRERVWNAWDKLGGSTPSYDTIGIRLMEYVYSSLDTIDEFIDKYPKLIKFGEFK</sequence>
<evidence type="ECO:0000313" key="1">
    <source>
        <dbReference type="EMBL" id="OGK54896.1"/>
    </source>
</evidence>
<dbReference type="Proteomes" id="UP000177418">
    <property type="component" value="Unassembled WGS sequence"/>
</dbReference>